<dbReference type="Proteomes" id="UP000255269">
    <property type="component" value="Unassembled WGS sequence"/>
</dbReference>
<dbReference type="InterPro" id="IPR003400">
    <property type="entry name" value="ExbD"/>
</dbReference>
<keyword evidence="3 10" id="KW-0813">Transport</keyword>
<evidence type="ECO:0000256" key="6">
    <source>
        <dbReference type="ARBA" id="ARBA00022692"/>
    </source>
</evidence>
<evidence type="ECO:0000313" key="16">
    <source>
        <dbReference type="Proteomes" id="UP000037997"/>
    </source>
</evidence>
<dbReference type="GO" id="GO:0005886">
    <property type="term" value="C:plasma membrane"/>
    <property type="evidence" value="ECO:0007669"/>
    <property type="project" value="UniProtKB-SubCell"/>
</dbReference>
<comment type="subcellular location">
    <subcellularLocation>
        <location evidence="1">Cell inner membrane</location>
        <topology evidence="1">Single-pass type II membrane protein</topology>
    </subcellularLocation>
    <subcellularLocation>
        <location evidence="10">Cell membrane</location>
        <topology evidence="10">Single-pass type II membrane protein</topology>
    </subcellularLocation>
</comment>
<evidence type="ECO:0000313" key="15">
    <source>
        <dbReference type="Proteomes" id="UP000037800"/>
    </source>
</evidence>
<evidence type="ECO:0000256" key="2">
    <source>
        <dbReference type="ARBA" id="ARBA00005811"/>
    </source>
</evidence>
<dbReference type="EMBL" id="JNOC01000017">
    <property type="protein sequence ID" value="KPH56138.1"/>
    <property type="molecule type" value="Genomic_DNA"/>
</dbReference>
<dbReference type="GO" id="GO:0022857">
    <property type="term" value="F:transmembrane transporter activity"/>
    <property type="evidence" value="ECO:0007669"/>
    <property type="project" value="InterPro"/>
</dbReference>
<protein>
    <submittedName>
        <fullName evidence="14">Biopolymer transport protein ExbD-like</fullName>
    </submittedName>
    <submittedName>
        <fullName evidence="13">Biopolymer transporter ExbD</fullName>
    </submittedName>
</protein>
<keyword evidence="7 10" id="KW-0653">Protein transport</keyword>
<dbReference type="EMBL" id="UGJF01000001">
    <property type="protein sequence ID" value="STQ87740.1"/>
    <property type="molecule type" value="Genomic_DNA"/>
</dbReference>
<evidence type="ECO:0000313" key="14">
    <source>
        <dbReference type="EMBL" id="STQ87740.1"/>
    </source>
</evidence>
<keyword evidence="8 11" id="KW-1133">Transmembrane helix</keyword>
<sequence>MKVNFNWEENPELNITPLVDIMLVLLAILMVTAPVIVYQEEIALPQGSKTAKMQEDSKIEIRVDIKRNIYLKDNVLDFKSFPDAFIAFVNGYDRNTQVYIRADKNLKYDDIIYILKIAKQSGFSRVSLVTDG</sequence>
<dbReference type="Proteomes" id="UP000037800">
    <property type="component" value="Unassembled WGS sequence"/>
</dbReference>
<keyword evidence="6 10" id="KW-0812">Transmembrane</keyword>
<comment type="similarity">
    <text evidence="2 10">Belongs to the ExbD/TolR family.</text>
</comment>
<evidence type="ECO:0000256" key="1">
    <source>
        <dbReference type="ARBA" id="ARBA00004249"/>
    </source>
</evidence>
<dbReference type="EMBL" id="JNUR01000007">
    <property type="protein sequence ID" value="KPH51195.1"/>
    <property type="molecule type" value="Genomic_DNA"/>
</dbReference>
<dbReference type="PANTHER" id="PTHR30558:SF12">
    <property type="entry name" value="BIOPOLYMER TRANSPORT PROTEIN EXBD"/>
    <property type="match status" value="1"/>
</dbReference>
<dbReference type="Pfam" id="PF02472">
    <property type="entry name" value="ExbD"/>
    <property type="match status" value="1"/>
</dbReference>
<evidence type="ECO:0000256" key="7">
    <source>
        <dbReference type="ARBA" id="ARBA00022927"/>
    </source>
</evidence>
<dbReference type="RefSeq" id="WP_005021023.1">
    <property type="nucleotide sequence ID" value="NZ_CABKNZ010000044.1"/>
</dbReference>
<dbReference type="GeneID" id="93196642"/>
<keyword evidence="5" id="KW-0997">Cell inner membrane</keyword>
<accession>A0A0N0LTN0</accession>
<evidence type="ECO:0000313" key="13">
    <source>
        <dbReference type="EMBL" id="KPH56138.1"/>
    </source>
</evidence>
<dbReference type="PANTHER" id="PTHR30558">
    <property type="entry name" value="EXBD MEMBRANE COMPONENT OF PMF-DRIVEN MACROMOLECULE IMPORT SYSTEM"/>
    <property type="match status" value="1"/>
</dbReference>
<evidence type="ECO:0000313" key="17">
    <source>
        <dbReference type="Proteomes" id="UP000255269"/>
    </source>
</evidence>
<dbReference type="AlphaFoldDB" id="A0A0N0LTN0"/>
<evidence type="ECO:0000256" key="9">
    <source>
        <dbReference type="ARBA" id="ARBA00023136"/>
    </source>
</evidence>
<gene>
    <name evidence="14" type="primary">exbD_1</name>
    <name evidence="13" type="ORF">HPU229334_03580</name>
    <name evidence="12" type="ORF">HPU229336_09050</name>
    <name evidence="14" type="ORF">NCTC13156_00560</name>
</gene>
<dbReference type="STRING" id="35818.HPU229336_09050"/>
<evidence type="ECO:0000313" key="12">
    <source>
        <dbReference type="EMBL" id="KPH51195.1"/>
    </source>
</evidence>
<proteinExistence type="inferred from homology"/>
<evidence type="ECO:0000256" key="5">
    <source>
        <dbReference type="ARBA" id="ARBA00022519"/>
    </source>
</evidence>
<reference evidence="15 16" key="1">
    <citation type="submission" date="2014-06" db="EMBL/GenBank/DDBJ databases">
        <title>Helicobacter pullorum isolates in fresh chicken meat - phenotypic and genotypic features.</title>
        <authorList>
            <person name="Borges V."/>
            <person name="Santos A."/>
            <person name="Correia C.B."/>
            <person name="Saraiva M."/>
            <person name="Menard A."/>
            <person name="Vieira L."/>
            <person name="Sampaio D.A."/>
            <person name="Gomes J.P."/>
            <person name="Oleastro M."/>
        </authorList>
    </citation>
    <scope>NUCLEOTIDE SEQUENCE [LARGE SCALE GENOMIC DNA]</scope>
    <source>
        <strain evidence="13 16">229334/12</strain>
        <strain evidence="12 15">229336/12</strain>
    </source>
</reference>
<name>A0A0N0LTN0_9HELI</name>
<evidence type="ECO:0000256" key="8">
    <source>
        <dbReference type="ARBA" id="ARBA00022989"/>
    </source>
</evidence>
<evidence type="ECO:0000256" key="11">
    <source>
        <dbReference type="SAM" id="Phobius"/>
    </source>
</evidence>
<evidence type="ECO:0000256" key="10">
    <source>
        <dbReference type="RuleBase" id="RU003879"/>
    </source>
</evidence>
<evidence type="ECO:0000256" key="3">
    <source>
        <dbReference type="ARBA" id="ARBA00022448"/>
    </source>
</evidence>
<keyword evidence="9 11" id="KW-0472">Membrane</keyword>
<reference evidence="14 17" key="2">
    <citation type="submission" date="2018-06" db="EMBL/GenBank/DDBJ databases">
        <authorList>
            <consortium name="Pathogen Informatics"/>
            <person name="Doyle S."/>
        </authorList>
    </citation>
    <scope>NUCLEOTIDE SEQUENCE [LARGE SCALE GENOMIC DNA]</scope>
    <source>
        <strain evidence="14 17">NCTC13156</strain>
    </source>
</reference>
<dbReference type="Proteomes" id="UP000037997">
    <property type="component" value="Unassembled WGS sequence"/>
</dbReference>
<dbReference type="PATRIC" id="fig|35818.10.peg.1788"/>
<keyword evidence="4" id="KW-1003">Cell membrane</keyword>
<evidence type="ECO:0000256" key="4">
    <source>
        <dbReference type="ARBA" id="ARBA00022475"/>
    </source>
</evidence>
<dbReference type="GO" id="GO:0015031">
    <property type="term" value="P:protein transport"/>
    <property type="evidence" value="ECO:0007669"/>
    <property type="project" value="UniProtKB-KW"/>
</dbReference>
<feature type="transmembrane region" description="Helical" evidence="11">
    <location>
        <begin position="15"/>
        <end position="38"/>
    </location>
</feature>
<dbReference type="Gene3D" id="3.30.420.270">
    <property type="match status" value="1"/>
</dbReference>
<organism evidence="13 16">
    <name type="scientific">Helicobacter pullorum</name>
    <dbReference type="NCBI Taxonomy" id="35818"/>
    <lineage>
        <taxon>Bacteria</taxon>
        <taxon>Pseudomonadati</taxon>
        <taxon>Campylobacterota</taxon>
        <taxon>Epsilonproteobacteria</taxon>
        <taxon>Campylobacterales</taxon>
        <taxon>Helicobacteraceae</taxon>
        <taxon>Helicobacter</taxon>
    </lineage>
</organism>